<evidence type="ECO:0000259" key="7">
    <source>
        <dbReference type="Pfam" id="PF06305"/>
    </source>
</evidence>
<evidence type="ECO:0000256" key="2">
    <source>
        <dbReference type="ARBA" id="ARBA00022692"/>
    </source>
</evidence>
<sequence>MTSDKPEDAATTEETPGAAGSDLEPAEGRTVGQGVEPVAPDKPTDSTGRPGTPAKKAPEVRKQTRISAAFVALAVGIIVLVLLLIFILQNNETTTVRYFGAQGHMPLGVLLLFSAAGGALIVVIFGAARIAQLHWLARRDRRTTGARKKP</sequence>
<name>A0A917W6R1_9ACTN</name>
<dbReference type="RefSeq" id="WP_188896335.1">
    <property type="nucleotide sequence ID" value="NZ_BMMZ01000008.1"/>
</dbReference>
<evidence type="ECO:0000313" key="9">
    <source>
        <dbReference type="Proteomes" id="UP000613840"/>
    </source>
</evidence>
<evidence type="ECO:0000313" key="8">
    <source>
        <dbReference type="EMBL" id="GGL70691.1"/>
    </source>
</evidence>
<protein>
    <recommendedName>
        <fullName evidence="7">Lipopolysaccharide assembly protein A domain-containing protein</fullName>
    </recommendedName>
</protein>
<organism evidence="8 9">
    <name type="scientific">Microlunatus endophyticus</name>
    <dbReference type="NCBI Taxonomy" id="1716077"/>
    <lineage>
        <taxon>Bacteria</taxon>
        <taxon>Bacillati</taxon>
        <taxon>Actinomycetota</taxon>
        <taxon>Actinomycetes</taxon>
        <taxon>Propionibacteriales</taxon>
        <taxon>Propionibacteriaceae</taxon>
        <taxon>Microlunatus</taxon>
    </lineage>
</organism>
<comment type="caution">
    <text evidence="8">The sequence shown here is derived from an EMBL/GenBank/DDBJ whole genome shotgun (WGS) entry which is preliminary data.</text>
</comment>
<feature type="transmembrane region" description="Helical" evidence="6">
    <location>
        <begin position="66"/>
        <end position="88"/>
    </location>
</feature>
<feature type="domain" description="Lipopolysaccharide assembly protein A" evidence="7">
    <location>
        <begin position="89"/>
        <end position="142"/>
    </location>
</feature>
<keyword evidence="2 6" id="KW-0812">Transmembrane</keyword>
<keyword evidence="4 6" id="KW-0472">Membrane</keyword>
<dbReference type="EMBL" id="BMMZ01000008">
    <property type="protein sequence ID" value="GGL70691.1"/>
    <property type="molecule type" value="Genomic_DNA"/>
</dbReference>
<evidence type="ECO:0000256" key="1">
    <source>
        <dbReference type="ARBA" id="ARBA00022475"/>
    </source>
</evidence>
<reference evidence="8" key="2">
    <citation type="submission" date="2020-09" db="EMBL/GenBank/DDBJ databases">
        <authorList>
            <person name="Sun Q."/>
            <person name="Zhou Y."/>
        </authorList>
    </citation>
    <scope>NUCLEOTIDE SEQUENCE</scope>
    <source>
        <strain evidence="8">CGMCC 4.7306</strain>
    </source>
</reference>
<evidence type="ECO:0000256" key="6">
    <source>
        <dbReference type="SAM" id="Phobius"/>
    </source>
</evidence>
<dbReference type="Pfam" id="PF06305">
    <property type="entry name" value="LapA_dom"/>
    <property type="match status" value="1"/>
</dbReference>
<keyword evidence="1" id="KW-1003">Cell membrane</keyword>
<dbReference type="AlphaFoldDB" id="A0A917W6R1"/>
<keyword evidence="3 6" id="KW-1133">Transmembrane helix</keyword>
<reference evidence="8" key="1">
    <citation type="journal article" date="2014" name="Int. J. Syst. Evol. Microbiol.">
        <title>Complete genome sequence of Corynebacterium casei LMG S-19264T (=DSM 44701T), isolated from a smear-ripened cheese.</title>
        <authorList>
            <consortium name="US DOE Joint Genome Institute (JGI-PGF)"/>
            <person name="Walter F."/>
            <person name="Albersmeier A."/>
            <person name="Kalinowski J."/>
            <person name="Ruckert C."/>
        </authorList>
    </citation>
    <scope>NUCLEOTIDE SEQUENCE</scope>
    <source>
        <strain evidence="8">CGMCC 4.7306</strain>
    </source>
</reference>
<dbReference type="InterPro" id="IPR010445">
    <property type="entry name" value="LapA_dom"/>
</dbReference>
<accession>A0A917W6R1</accession>
<gene>
    <name evidence="8" type="ORF">GCM10011575_31480</name>
</gene>
<dbReference type="GO" id="GO:0005886">
    <property type="term" value="C:plasma membrane"/>
    <property type="evidence" value="ECO:0007669"/>
    <property type="project" value="InterPro"/>
</dbReference>
<feature type="transmembrane region" description="Helical" evidence="6">
    <location>
        <begin position="108"/>
        <end position="131"/>
    </location>
</feature>
<proteinExistence type="predicted"/>
<dbReference type="Proteomes" id="UP000613840">
    <property type="component" value="Unassembled WGS sequence"/>
</dbReference>
<evidence type="ECO:0000256" key="5">
    <source>
        <dbReference type="SAM" id="MobiDB-lite"/>
    </source>
</evidence>
<keyword evidence="9" id="KW-1185">Reference proteome</keyword>
<feature type="region of interest" description="Disordered" evidence="5">
    <location>
        <begin position="1"/>
        <end position="61"/>
    </location>
</feature>
<evidence type="ECO:0000256" key="4">
    <source>
        <dbReference type="ARBA" id="ARBA00023136"/>
    </source>
</evidence>
<evidence type="ECO:0000256" key="3">
    <source>
        <dbReference type="ARBA" id="ARBA00022989"/>
    </source>
</evidence>